<name>A0A8S5R8R7_9VIRU</name>
<reference evidence="1" key="1">
    <citation type="journal article" date="2021" name="Proc. Natl. Acad. Sci. U.S.A.">
        <title>A Catalog of Tens of Thousands of Viruses from Human Metagenomes Reveals Hidden Associations with Chronic Diseases.</title>
        <authorList>
            <person name="Tisza M.J."/>
            <person name="Buck C.B."/>
        </authorList>
    </citation>
    <scope>NUCLEOTIDE SEQUENCE</scope>
    <source>
        <strain evidence="1">Ct1Uu26</strain>
    </source>
</reference>
<organism evidence="1">
    <name type="scientific">virus sp. ct1Uu26</name>
    <dbReference type="NCBI Taxonomy" id="2826789"/>
    <lineage>
        <taxon>Viruses</taxon>
    </lineage>
</organism>
<sequence>MSMGDSKADTEKAKYRAELIKRIGAEKVGELEQLAEDSKK</sequence>
<evidence type="ECO:0000313" key="1">
    <source>
        <dbReference type="EMBL" id="DAE27563.1"/>
    </source>
</evidence>
<dbReference type="EMBL" id="BK015840">
    <property type="protein sequence ID" value="DAE27563.1"/>
    <property type="molecule type" value="Genomic_DNA"/>
</dbReference>
<accession>A0A8S5R8R7</accession>
<proteinExistence type="predicted"/>
<protein>
    <submittedName>
        <fullName evidence="1">Uncharacterized protein</fullName>
    </submittedName>
</protein>